<protein>
    <submittedName>
        <fullName evidence="2">Uncharacterized protein</fullName>
    </submittedName>
</protein>
<evidence type="ECO:0000256" key="1">
    <source>
        <dbReference type="SAM" id="SignalP"/>
    </source>
</evidence>
<dbReference type="GeneID" id="39582640"/>
<evidence type="ECO:0000313" key="3">
    <source>
        <dbReference type="Proteomes" id="UP000272025"/>
    </source>
</evidence>
<accession>A0A3N2PXX4</accession>
<feature type="chain" id="PRO_5018239780" evidence="1">
    <location>
        <begin position="27"/>
        <end position="165"/>
    </location>
</feature>
<feature type="signal peptide" evidence="1">
    <location>
        <begin position="1"/>
        <end position="26"/>
    </location>
</feature>
<dbReference type="Proteomes" id="UP000272025">
    <property type="component" value="Unassembled WGS sequence"/>
</dbReference>
<gene>
    <name evidence="2" type="ORF">SODALDRAFT_359200</name>
</gene>
<sequence length="165" mass="18727">MLGHVRVMPSATIVLCCSLPMPPVRAWLLFHNSDHLHLNASCFQSHQMSSSGVFCLLGHIVLECSYSITHVFHQFRLCFPFVMTMPDIAYLSILGLPDDLHLQQACPDNILCPSSMLTLTHATHEGLKITGTHEDVLDMRDMVKDRPWYQMREKSGADLQAHLWE</sequence>
<name>A0A3N2PXX4_SODAK</name>
<reference evidence="2 3" key="1">
    <citation type="journal article" date="2018" name="Mol. Ecol.">
        <title>The obligate alkalophilic soda-lake fungus Sodiomyces alkalinus has shifted to a protein diet.</title>
        <authorList>
            <person name="Grum-Grzhimaylo A.A."/>
            <person name="Falkoski D.L."/>
            <person name="van den Heuvel J."/>
            <person name="Valero-Jimenez C.A."/>
            <person name="Min B."/>
            <person name="Choi I.G."/>
            <person name="Lipzen A."/>
            <person name="Daum C.G."/>
            <person name="Aanen D.K."/>
            <person name="Tsang A."/>
            <person name="Henrissat B."/>
            <person name="Bilanenko E.N."/>
            <person name="de Vries R.P."/>
            <person name="van Kan J.A.L."/>
            <person name="Grigoriev I.V."/>
            <person name="Debets A.J.M."/>
        </authorList>
    </citation>
    <scope>NUCLEOTIDE SEQUENCE [LARGE SCALE GENOMIC DNA]</scope>
    <source>
        <strain evidence="2 3">F11</strain>
    </source>
</reference>
<proteinExistence type="predicted"/>
<organism evidence="2 3">
    <name type="scientific">Sodiomyces alkalinus (strain CBS 110278 / VKM F-3762 / F11)</name>
    <name type="common">Alkaliphilic filamentous fungus</name>
    <dbReference type="NCBI Taxonomy" id="1314773"/>
    <lineage>
        <taxon>Eukaryota</taxon>
        <taxon>Fungi</taxon>
        <taxon>Dikarya</taxon>
        <taxon>Ascomycota</taxon>
        <taxon>Pezizomycotina</taxon>
        <taxon>Sordariomycetes</taxon>
        <taxon>Hypocreomycetidae</taxon>
        <taxon>Glomerellales</taxon>
        <taxon>Plectosphaerellaceae</taxon>
        <taxon>Sodiomyces</taxon>
    </lineage>
</organism>
<evidence type="ECO:0000313" key="2">
    <source>
        <dbReference type="EMBL" id="ROT39318.1"/>
    </source>
</evidence>
<dbReference type="EMBL" id="ML119054">
    <property type="protein sequence ID" value="ROT39318.1"/>
    <property type="molecule type" value="Genomic_DNA"/>
</dbReference>
<dbReference type="RefSeq" id="XP_028467124.1">
    <property type="nucleotide sequence ID" value="XM_028614162.1"/>
</dbReference>
<keyword evidence="1" id="KW-0732">Signal</keyword>
<dbReference type="AlphaFoldDB" id="A0A3N2PXX4"/>
<keyword evidence="3" id="KW-1185">Reference proteome</keyword>